<organism evidence="2">
    <name type="scientific">hydrothermal vent metagenome</name>
    <dbReference type="NCBI Taxonomy" id="652676"/>
    <lineage>
        <taxon>unclassified sequences</taxon>
        <taxon>metagenomes</taxon>
        <taxon>ecological metagenomes</taxon>
    </lineage>
</organism>
<keyword evidence="1" id="KW-1133">Transmembrane helix</keyword>
<protein>
    <submittedName>
        <fullName evidence="2">Uncharacterized protein</fullName>
    </submittedName>
</protein>
<accession>A0A1W1EC00</accession>
<dbReference type="EMBL" id="FPKX01000008">
    <property type="protein sequence ID" value="SFZ97567.1"/>
    <property type="molecule type" value="Genomic_DNA"/>
</dbReference>
<reference evidence="2" key="1">
    <citation type="submission" date="2016-10" db="EMBL/GenBank/DDBJ databases">
        <authorList>
            <person name="de Groot N.N."/>
        </authorList>
    </citation>
    <scope>NUCLEOTIDE SEQUENCE</scope>
</reference>
<feature type="transmembrane region" description="Helical" evidence="1">
    <location>
        <begin position="64"/>
        <end position="83"/>
    </location>
</feature>
<keyword evidence="1" id="KW-0472">Membrane</keyword>
<name>A0A1W1EC00_9ZZZZ</name>
<gene>
    <name evidence="2" type="ORF">MNB_SV-5-531</name>
</gene>
<feature type="transmembrane region" description="Helical" evidence="1">
    <location>
        <begin position="12"/>
        <end position="30"/>
    </location>
</feature>
<evidence type="ECO:0000313" key="2">
    <source>
        <dbReference type="EMBL" id="SFZ97567.1"/>
    </source>
</evidence>
<feature type="transmembrane region" description="Helical" evidence="1">
    <location>
        <begin position="95"/>
        <end position="120"/>
    </location>
</feature>
<dbReference type="AlphaFoldDB" id="A0A1W1EC00"/>
<sequence length="147" mass="16225">MKNLHFFHIPIAYLLLYTLFILVSGIWLFLLSQGLNGTEGIVATLGKIISAPEAKSLHNMIEVATPHLFAMGTLIFVVAHFLLFSTKISQKTSLIVALVLFGLALLNIVSYGAISFGLLVSGWIKLISMFLFVMLFVVMLFMVAFSL</sequence>
<evidence type="ECO:0000256" key="1">
    <source>
        <dbReference type="SAM" id="Phobius"/>
    </source>
</evidence>
<proteinExistence type="predicted"/>
<feature type="transmembrane region" description="Helical" evidence="1">
    <location>
        <begin position="126"/>
        <end position="145"/>
    </location>
</feature>
<keyword evidence="1" id="KW-0812">Transmembrane</keyword>